<dbReference type="PANTHER" id="PTHR46470">
    <property type="entry name" value="N-ACYLNEURAMINATE-9-PHOSPHATASE"/>
    <property type="match status" value="1"/>
</dbReference>
<dbReference type="SFLD" id="SFLDS00003">
    <property type="entry name" value="Haloacid_Dehalogenase"/>
    <property type="match status" value="1"/>
</dbReference>
<keyword evidence="2 4" id="KW-0378">Hydrolase</keyword>
<comment type="caution">
    <text evidence="4">The sequence shown here is derived from an EMBL/GenBank/DDBJ whole genome shotgun (WGS) entry which is preliminary data.</text>
</comment>
<evidence type="ECO:0000256" key="3">
    <source>
        <dbReference type="ARBA" id="ARBA00022842"/>
    </source>
</evidence>
<name>A0ABW4VBI5_9MICO</name>
<dbReference type="NCBIfam" id="TIGR01549">
    <property type="entry name" value="HAD-SF-IA-v1"/>
    <property type="match status" value="1"/>
</dbReference>
<dbReference type="EC" id="3.1.3.-" evidence="4"/>
<dbReference type="InterPro" id="IPR023214">
    <property type="entry name" value="HAD_sf"/>
</dbReference>
<protein>
    <submittedName>
        <fullName evidence="4">HAD family hydrolase</fullName>
        <ecNumber evidence="4">3.1.3.-</ecNumber>
    </submittedName>
</protein>
<dbReference type="Gene3D" id="3.40.50.1000">
    <property type="entry name" value="HAD superfamily/HAD-like"/>
    <property type="match status" value="1"/>
</dbReference>
<keyword evidence="5" id="KW-1185">Reference proteome</keyword>
<dbReference type="InterPro" id="IPR051400">
    <property type="entry name" value="HAD-like_hydrolase"/>
</dbReference>
<dbReference type="PANTHER" id="PTHR46470:SF4">
    <property type="entry name" value="5-AMINO-6-(5-PHOSPHO-D-RIBITYLAMINO)URACIL PHOSPHATASE YIGB"/>
    <property type="match status" value="1"/>
</dbReference>
<gene>
    <name evidence="4" type="ORF">ACFSL2_10940</name>
</gene>
<dbReference type="Gene3D" id="1.20.120.710">
    <property type="entry name" value="Haloacid dehalogenase hydrolase-like domain"/>
    <property type="match status" value="1"/>
</dbReference>
<evidence type="ECO:0000256" key="2">
    <source>
        <dbReference type="ARBA" id="ARBA00022801"/>
    </source>
</evidence>
<proteinExistence type="predicted"/>
<dbReference type="RefSeq" id="WP_377197889.1">
    <property type="nucleotide sequence ID" value="NZ_JBHUHF010000001.1"/>
</dbReference>
<dbReference type="GO" id="GO:0016787">
    <property type="term" value="F:hydrolase activity"/>
    <property type="evidence" value="ECO:0007669"/>
    <property type="project" value="UniProtKB-KW"/>
</dbReference>
<comment type="cofactor">
    <cofactor evidence="1">
        <name>Mg(2+)</name>
        <dbReference type="ChEBI" id="CHEBI:18420"/>
    </cofactor>
</comment>
<evidence type="ECO:0000313" key="4">
    <source>
        <dbReference type="EMBL" id="MFD2026022.1"/>
    </source>
</evidence>
<reference evidence="5" key="1">
    <citation type="journal article" date="2019" name="Int. J. Syst. Evol. Microbiol.">
        <title>The Global Catalogue of Microorganisms (GCM) 10K type strain sequencing project: providing services to taxonomists for standard genome sequencing and annotation.</title>
        <authorList>
            <consortium name="The Broad Institute Genomics Platform"/>
            <consortium name="The Broad Institute Genome Sequencing Center for Infectious Disease"/>
            <person name="Wu L."/>
            <person name="Ma J."/>
        </authorList>
    </citation>
    <scope>NUCLEOTIDE SEQUENCE [LARGE SCALE GENOMIC DNA]</scope>
    <source>
        <strain evidence="5">CCM 7043</strain>
    </source>
</reference>
<sequence length="229" mass="25114">MLKVVLFDLDDTLVNQVGASRAALLDWLPELGLDLDDPEELVTAWGVIAEEAYERYQRREITFAEQRRIRVREFLGCDATDDEADELFSGYLTRYEAGWTAFDDAVPALRRVRDAGLVVAVLTNGDSAHQRSKLDRTGLAGHLDVVVASDDLPAGKPDPRAYAATCEILGVTPGDVLMVGNDVEKDYQGPVDAGLDAVLLDRADRHPGIEHRIRTLDEIAPGKMVGSDL</sequence>
<dbReference type="InterPro" id="IPR006439">
    <property type="entry name" value="HAD-SF_hydro_IA"/>
</dbReference>
<dbReference type="SUPFAM" id="SSF56784">
    <property type="entry name" value="HAD-like"/>
    <property type="match status" value="1"/>
</dbReference>
<dbReference type="InterPro" id="IPR036412">
    <property type="entry name" value="HAD-like_sf"/>
</dbReference>
<accession>A0ABW4VBI5</accession>
<evidence type="ECO:0000256" key="1">
    <source>
        <dbReference type="ARBA" id="ARBA00001946"/>
    </source>
</evidence>
<dbReference type="PRINTS" id="PR00413">
    <property type="entry name" value="HADHALOGNASE"/>
</dbReference>
<evidence type="ECO:0000313" key="5">
    <source>
        <dbReference type="Proteomes" id="UP001597338"/>
    </source>
</evidence>
<dbReference type="Pfam" id="PF00702">
    <property type="entry name" value="Hydrolase"/>
    <property type="match status" value="1"/>
</dbReference>
<organism evidence="4 5">
    <name type="scientific">Promicromonospora aerolata</name>
    <dbReference type="NCBI Taxonomy" id="195749"/>
    <lineage>
        <taxon>Bacteria</taxon>
        <taxon>Bacillati</taxon>
        <taxon>Actinomycetota</taxon>
        <taxon>Actinomycetes</taxon>
        <taxon>Micrococcales</taxon>
        <taxon>Promicromonosporaceae</taxon>
        <taxon>Promicromonospora</taxon>
    </lineage>
</organism>
<dbReference type="Proteomes" id="UP001597338">
    <property type="component" value="Unassembled WGS sequence"/>
</dbReference>
<dbReference type="SFLD" id="SFLDG01129">
    <property type="entry name" value="C1.5:_HAD__Beta-PGM__Phosphata"/>
    <property type="match status" value="1"/>
</dbReference>
<keyword evidence="3" id="KW-0460">Magnesium</keyword>
<dbReference type="EMBL" id="JBHUHF010000001">
    <property type="protein sequence ID" value="MFD2026022.1"/>
    <property type="molecule type" value="Genomic_DNA"/>
</dbReference>